<accession>D9SSA3</accession>
<evidence type="ECO:0000256" key="2">
    <source>
        <dbReference type="PROSITE-ProRule" id="PRU00335"/>
    </source>
</evidence>
<dbReference type="InterPro" id="IPR023772">
    <property type="entry name" value="DNA-bd_HTH_TetR-type_CS"/>
</dbReference>
<dbReference type="Gene3D" id="1.10.357.10">
    <property type="entry name" value="Tetracycline Repressor, domain 2"/>
    <property type="match status" value="1"/>
</dbReference>
<dbReference type="PANTHER" id="PTHR30328">
    <property type="entry name" value="TRANSCRIPTIONAL REPRESSOR"/>
    <property type="match status" value="1"/>
</dbReference>
<feature type="domain" description="HTH tetR-type" evidence="3">
    <location>
        <begin position="2"/>
        <end position="62"/>
    </location>
</feature>
<evidence type="ECO:0000313" key="5">
    <source>
        <dbReference type="Proteomes" id="UP000002730"/>
    </source>
</evidence>
<dbReference type="PROSITE" id="PS50977">
    <property type="entry name" value="HTH_TETR_2"/>
    <property type="match status" value="1"/>
</dbReference>
<dbReference type="OrthoDB" id="9785164at2"/>
<keyword evidence="5" id="KW-1185">Reference proteome</keyword>
<name>D9SSA3_CLOC7</name>
<dbReference type="KEGG" id="ccb:Clocel_2854"/>
<dbReference type="RefSeq" id="WP_010075641.1">
    <property type="nucleotide sequence ID" value="NC_014393.1"/>
</dbReference>
<dbReference type="PROSITE" id="PS01081">
    <property type="entry name" value="HTH_TETR_1"/>
    <property type="match status" value="1"/>
</dbReference>
<dbReference type="GO" id="GO:0003677">
    <property type="term" value="F:DNA binding"/>
    <property type="evidence" value="ECO:0007669"/>
    <property type="project" value="UniProtKB-UniRule"/>
</dbReference>
<dbReference type="Pfam" id="PF00440">
    <property type="entry name" value="TetR_N"/>
    <property type="match status" value="1"/>
</dbReference>
<dbReference type="EMBL" id="CP002160">
    <property type="protein sequence ID" value="ADL52550.1"/>
    <property type="molecule type" value="Genomic_DNA"/>
</dbReference>
<dbReference type="STRING" id="573061.Clocel_2854"/>
<organism evidence="4 5">
    <name type="scientific">Clostridium cellulovorans (strain ATCC 35296 / DSM 3052 / OCM 3 / 743B)</name>
    <dbReference type="NCBI Taxonomy" id="573061"/>
    <lineage>
        <taxon>Bacteria</taxon>
        <taxon>Bacillati</taxon>
        <taxon>Bacillota</taxon>
        <taxon>Clostridia</taxon>
        <taxon>Eubacteriales</taxon>
        <taxon>Clostridiaceae</taxon>
        <taxon>Clostridium</taxon>
    </lineage>
</organism>
<dbReference type="InterPro" id="IPR041490">
    <property type="entry name" value="KstR2_TetR_C"/>
</dbReference>
<dbReference type="PRINTS" id="PR00455">
    <property type="entry name" value="HTHTETR"/>
</dbReference>
<feature type="DNA-binding region" description="H-T-H motif" evidence="2">
    <location>
        <begin position="25"/>
        <end position="44"/>
    </location>
</feature>
<dbReference type="Proteomes" id="UP000002730">
    <property type="component" value="Chromosome"/>
</dbReference>
<dbReference type="InterPro" id="IPR036271">
    <property type="entry name" value="Tet_transcr_reg_TetR-rel_C_sf"/>
</dbReference>
<dbReference type="AlphaFoldDB" id="D9SSA3"/>
<dbReference type="PANTHER" id="PTHR30328:SF54">
    <property type="entry name" value="HTH-TYPE TRANSCRIPTIONAL REPRESSOR SCO4008"/>
    <property type="match status" value="1"/>
</dbReference>
<evidence type="ECO:0000259" key="3">
    <source>
        <dbReference type="PROSITE" id="PS50977"/>
    </source>
</evidence>
<proteinExistence type="predicted"/>
<dbReference type="Pfam" id="PF17932">
    <property type="entry name" value="TetR_C_24"/>
    <property type="match status" value="1"/>
</dbReference>
<dbReference type="SUPFAM" id="SSF48498">
    <property type="entry name" value="Tetracyclin repressor-like, C-terminal domain"/>
    <property type="match status" value="1"/>
</dbReference>
<gene>
    <name evidence="4" type="ordered locus">Clocel_2854</name>
</gene>
<dbReference type="InterPro" id="IPR009057">
    <property type="entry name" value="Homeodomain-like_sf"/>
</dbReference>
<evidence type="ECO:0000313" key="4">
    <source>
        <dbReference type="EMBL" id="ADL52550.1"/>
    </source>
</evidence>
<dbReference type="GO" id="GO:0006355">
    <property type="term" value="P:regulation of DNA-templated transcription"/>
    <property type="evidence" value="ECO:0007669"/>
    <property type="project" value="UniProtKB-ARBA"/>
</dbReference>
<dbReference type="HOGENOM" id="CLU_069356_12_2_9"/>
<dbReference type="SUPFAM" id="SSF46689">
    <property type="entry name" value="Homeodomain-like"/>
    <property type="match status" value="1"/>
</dbReference>
<dbReference type="Gene3D" id="1.10.10.60">
    <property type="entry name" value="Homeodomain-like"/>
    <property type="match status" value="1"/>
</dbReference>
<dbReference type="InterPro" id="IPR001647">
    <property type="entry name" value="HTH_TetR"/>
</dbReference>
<dbReference type="InterPro" id="IPR050109">
    <property type="entry name" value="HTH-type_TetR-like_transc_reg"/>
</dbReference>
<reference evidence="4 5" key="1">
    <citation type="submission" date="2010-08" db="EMBL/GenBank/DDBJ databases">
        <title>Complete sequence of Clostridium cellulovorans 743B.</title>
        <authorList>
            <consortium name="US DOE Joint Genome Institute"/>
            <person name="Lucas S."/>
            <person name="Copeland A."/>
            <person name="Lapidus A."/>
            <person name="Cheng J.-F."/>
            <person name="Bruce D."/>
            <person name="Goodwin L."/>
            <person name="Pitluck S."/>
            <person name="Chertkov O."/>
            <person name="Detter J.C."/>
            <person name="Han C."/>
            <person name="Tapia R."/>
            <person name="Land M."/>
            <person name="Hauser L."/>
            <person name="Chang Y.-J."/>
            <person name="Jeffries C."/>
            <person name="Kyrpides N."/>
            <person name="Ivanova N."/>
            <person name="Mikhailova N."/>
            <person name="Hemme C.L."/>
            <person name="Woyke T."/>
        </authorList>
    </citation>
    <scope>NUCLEOTIDE SEQUENCE [LARGE SCALE GENOMIC DNA]</scope>
    <source>
        <strain evidence="5">ATCC 35296 / DSM 3052 / OCM 3 / 743B</strain>
    </source>
</reference>
<evidence type="ECO:0000256" key="1">
    <source>
        <dbReference type="ARBA" id="ARBA00023125"/>
    </source>
</evidence>
<protein>
    <submittedName>
        <fullName evidence="4">Transcriptional regulator, TetR family</fullName>
    </submittedName>
</protein>
<sequence>MGKTKKTILEAAIKTFSIKGFEGATMDEVALEGKVAKGTLYYHFKSKEELFNYMIMQEMKSFKEGIDQELAAAEDTISKIRMLIKVNVEHFYNSKDFFKVLISQLWGVSERQNELRRLLDDYLKYISGILKEGIDRGIIEDNDPYFLAHVFFGAVISVSIYEIINLDKDSERTYDFDKATDKLLEYFLNAIKFDSTKLEV</sequence>
<dbReference type="eggNOG" id="COG1309">
    <property type="taxonomic scope" value="Bacteria"/>
</dbReference>
<keyword evidence="1 2" id="KW-0238">DNA-binding</keyword>